<keyword evidence="2" id="KW-1185">Reference proteome</keyword>
<reference evidence="1" key="1">
    <citation type="submission" date="2023-08" db="EMBL/GenBank/DDBJ databases">
        <authorList>
            <person name="Chen Y."/>
            <person name="Shah S."/>
            <person name="Dougan E. K."/>
            <person name="Thang M."/>
            <person name="Chan C."/>
        </authorList>
    </citation>
    <scope>NUCLEOTIDE SEQUENCE</scope>
</reference>
<evidence type="ECO:0000313" key="1">
    <source>
        <dbReference type="EMBL" id="CAJ1405502.1"/>
    </source>
</evidence>
<accession>A0AA36NFU9</accession>
<dbReference type="Proteomes" id="UP001178507">
    <property type="component" value="Unassembled WGS sequence"/>
</dbReference>
<gene>
    <name evidence="1" type="ORF">EVOR1521_LOCUS27690</name>
</gene>
<name>A0AA36NFU9_9DINO</name>
<protein>
    <submittedName>
        <fullName evidence="1">Uncharacterized protein</fullName>
    </submittedName>
</protein>
<evidence type="ECO:0000313" key="2">
    <source>
        <dbReference type="Proteomes" id="UP001178507"/>
    </source>
</evidence>
<proteinExistence type="predicted"/>
<comment type="caution">
    <text evidence="1">The sequence shown here is derived from an EMBL/GenBank/DDBJ whole genome shotgun (WGS) entry which is preliminary data.</text>
</comment>
<dbReference type="AlphaFoldDB" id="A0AA36NFU9"/>
<dbReference type="EMBL" id="CAUJNA010003588">
    <property type="protein sequence ID" value="CAJ1405502.1"/>
    <property type="molecule type" value="Genomic_DNA"/>
</dbReference>
<organism evidence="1 2">
    <name type="scientific">Effrenium voratum</name>
    <dbReference type="NCBI Taxonomy" id="2562239"/>
    <lineage>
        <taxon>Eukaryota</taxon>
        <taxon>Sar</taxon>
        <taxon>Alveolata</taxon>
        <taxon>Dinophyceae</taxon>
        <taxon>Suessiales</taxon>
        <taxon>Symbiodiniaceae</taxon>
        <taxon>Effrenium</taxon>
    </lineage>
</organism>
<sequence>MYAFVLGFLVFRSNQAYSLFWESVFCHTVLTRVQSGIEVSSHGHGTVFGYQFDLLLQRGERHAGLGDTGSGNCLSWVRFGVASYEFRCYLVRRESIATAPSRKKAWPGLARVPG</sequence>